<name>A0A9D6UZC0_9BACT</name>
<evidence type="ECO:0000313" key="3">
    <source>
        <dbReference type="Proteomes" id="UP000807825"/>
    </source>
</evidence>
<reference evidence="2" key="1">
    <citation type="submission" date="2020-07" db="EMBL/GenBank/DDBJ databases">
        <title>Huge and variable diversity of episymbiotic CPR bacteria and DPANN archaea in groundwater ecosystems.</title>
        <authorList>
            <person name="He C.Y."/>
            <person name="Keren R."/>
            <person name="Whittaker M."/>
            <person name="Farag I.F."/>
            <person name="Doudna J."/>
            <person name="Cate J.H.D."/>
            <person name="Banfield J.F."/>
        </authorList>
    </citation>
    <scope>NUCLEOTIDE SEQUENCE</scope>
    <source>
        <strain evidence="2">NC_groundwater_1664_Pr3_B-0.1um_52_9</strain>
    </source>
</reference>
<dbReference type="GO" id="GO:0016491">
    <property type="term" value="F:oxidoreductase activity"/>
    <property type="evidence" value="ECO:0007669"/>
    <property type="project" value="InterPro"/>
</dbReference>
<dbReference type="PROSITE" id="PS51352">
    <property type="entry name" value="THIOREDOXIN_2"/>
    <property type="match status" value="1"/>
</dbReference>
<dbReference type="InterPro" id="IPR036249">
    <property type="entry name" value="Thioredoxin-like_sf"/>
</dbReference>
<feature type="domain" description="Thioredoxin" evidence="1">
    <location>
        <begin position="42"/>
        <end position="203"/>
    </location>
</feature>
<comment type="caution">
    <text evidence="2">The sequence shown here is derived from an EMBL/GenBank/DDBJ whole genome shotgun (WGS) entry which is preliminary data.</text>
</comment>
<dbReference type="PANTHER" id="PTHR42852:SF17">
    <property type="entry name" value="THIOREDOXIN-LIKE PROTEIN HI_1115"/>
    <property type="match status" value="1"/>
</dbReference>
<dbReference type="EMBL" id="JACRDE010000191">
    <property type="protein sequence ID" value="MBI5249200.1"/>
    <property type="molecule type" value="Genomic_DNA"/>
</dbReference>
<dbReference type="InterPro" id="IPR050553">
    <property type="entry name" value="Thioredoxin_ResA/DsbE_sf"/>
</dbReference>
<accession>A0A9D6UZC0</accession>
<dbReference type="CDD" id="cd02966">
    <property type="entry name" value="TlpA_like_family"/>
    <property type="match status" value="1"/>
</dbReference>
<evidence type="ECO:0000313" key="2">
    <source>
        <dbReference type="EMBL" id="MBI5249200.1"/>
    </source>
</evidence>
<dbReference type="AlphaFoldDB" id="A0A9D6UZC0"/>
<dbReference type="Gene3D" id="3.40.30.10">
    <property type="entry name" value="Glutaredoxin"/>
    <property type="match status" value="1"/>
</dbReference>
<organism evidence="2 3">
    <name type="scientific">Desulfomonile tiedjei</name>
    <dbReference type="NCBI Taxonomy" id="2358"/>
    <lineage>
        <taxon>Bacteria</taxon>
        <taxon>Pseudomonadati</taxon>
        <taxon>Thermodesulfobacteriota</taxon>
        <taxon>Desulfomonilia</taxon>
        <taxon>Desulfomonilales</taxon>
        <taxon>Desulfomonilaceae</taxon>
        <taxon>Desulfomonile</taxon>
    </lineage>
</organism>
<dbReference type="Pfam" id="PF00578">
    <property type="entry name" value="AhpC-TSA"/>
    <property type="match status" value="1"/>
</dbReference>
<evidence type="ECO:0000259" key="1">
    <source>
        <dbReference type="PROSITE" id="PS51352"/>
    </source>
</evidence>
<gene>
    <name evidence="2" type="ORF">HY912_06875</name>
</gene>
<dbReference type="PANTHER" id="PTHR42852">
    <property type="entry name" value="THIOL:DISULFIDE INTERCHANGE PROTEIN DSBE"/>
    <property type="match status" value="1"/>
</dbReference>
<sequence>MLARKKSVLSALLLMLVSAFLFWGSGQVLGAGGPKGTDFHVFKNPPPASNFQMSTVDGRVVNLADYKGKVVLLNFWRKDCPYCDMEKNQFSAMLKSFNNGDIKVLCANLWDDPSWVRAHATRYAGPFTIVTRAGGRKSVVENVVNGRTMGYYVVNGSNEAIYEVKGFPSTYVIDKQGRVVATHMGLAKWSVPAVMRWLADLLGEQGTGTSVEPGSDLPEWLHHLLGGNPGRKISERIASFALGDTTD</sequence>
<proteinExistence type="predicted"/>
<dbReference type="InterPro" id="IPR013766">
    <property type="entry name" value="Thioredoxin_domain"/>
</dbReference>
<dbReference type="GO" id="GO:0016209">
    <property type="term" value="F:antioxidant activity"/>
    <property type="evidence" value="ECO:0007669"/>
    <property type="project" value="InterPro"/>
</dbReference>
<dbReference type="Proteomes" id="UP000807825">
    <property type="component" value="Unassembled WGS sequence"/>
</dbReference>
<protein>
    <submittedName>
        <fullName evidence="2">TlpA family protein disulfide reductase</fullName>
    </submittedName>
</protein>
<dbReference type="SUPFAM" id="SSF52833">
    <property type="entry name" value="Thioredoxin-like"/>
    <property type="match status" value="1"/>
</dbReference>
<dbReference type="InterPro" id="IPR000866">
    <property type="entry name" value="AhpC/TSA"/>
</dbReference>